<name>A0A5N5NEE3_PANHP</name>
<feature type="region of interest" description="Disordered" evidence="1">
    <location>
        <begin position="106"/>
        <end position="146"/>
    </location>
</feature>
<reference evidence="2 3" key="1">
    <citation type="submission" date="2019-06" db="EMBL/GenBank/DDBJ databases">
        <title>A chromosome-scale genome assembly of the striped catfish, Pangasianodon hypophthalmus.</title>
        <authorList>
            <person name="Wen M."/>
            <person name="Zahm M."/>
            <person name="Roques C."/>
            <person name="Cabau C."/>
            <person name="Klopp C."/>
            <person name="Donnadieu C."/>
            <person name="Jouanno E."/>
            <person name="Avarre J.-C."/>
            <person name="Campet M."/>
            <person name="Ha T.T.T."/>
            <person name="Dugue R."/>
            <person name="Lampietro C."/>
            <person name="Louis A."/>
            <person name="Herpin A."/>
            <person name="Echchiki A."/>
            <person name="Berthelot C."/>
            <person name="Parey E."/>
            <person name="Roest-Crollius H."/>
            <person name="Braasch I."/>
            <person name="Postlethwait J."/>
            <person name="Bobe J."/>
            <person name="Montfort J."/>
            <person name="Bouchez O."/>
            <person name="Begum T."/>
            <person name="Schartl M."/>
            <person name="Guiguen Y."/>
        </authorList>
    </citation>
    <scope>NUCLEOTIDE SEQUENCE [LARGE SCALE GENOMIC DNA]</scope>
    <source>
        <strain evidence="2 3">Indonesia</strain>
        <tissue evidence="2">Blood</tissue>
    </source>
</reference>
<organism evidence="2 3">
    <name type="scientific">Pangasianodon hypophthalmus</name>
    <name type="common">Striped catfish</name>
    <name type="synonym">Helicophagus hypophthalmus</name>
    <dbReference type="NCBI Taxonomy" id="310915"/>
    <lineage>
        <taxon>Eukaryota</taxon>
        <taxon>Metazoa</taxon>
        <taxon>Chordata</taxon>
        <taxon>Craniata</taxon>
        <taxon>Vertebrata</taxon>
        <taxon>Euteleostomi</taxon>
        <taxon>Actinopterygii</taxon>
        <taxon>Neopterygii</taxon>
        <taxon>Teleostei</taxon>
        <taxon>Ostariophysi</taxon>
        <taxon>Siluriformes</taxon>
        <taxon>Pangasiidae</taxon>
        <taxon>Pangasianodon</taxon>
    </lineage>
</organism>
<protein>
    <submittedName>
        <fullName evidence="2">Uncharacterized protein</fullName>
    </submittedName>
</protein>
<proteinExistence type="predicted"/>
<evidence type="ECO:0000256" key="1">
    <source>
        <dbReference type="SAM" id="MobiDB-lite"/>
    </source>
</evidence>
<feature type="compositionally biased region" description="Basic and acidic residues" evidence="1">
    <location>
        <begin position="136"/>
        <end position="146"/>
    </location>
</feature>
<dbReference type="AlphaFoldDB" id="A0A5N5NEE3"/>
<feature type="compositionally biased region" description="Basic and acidic residues" evidence="1">
    <location>
        <begin position="107"/>
        <end position="119"/>
    </location>
</feature>
<gene>
    <name evidence="2" type="ORF">PHYPO_G00248080</name>
</gene>
<evidence type="ECO:0000313" key="2">
    <source>
        <dbReference type="EMBL" id="KAB5566005.1"/>
    </source>
</evidence>
<comment type="caution">
    <text evidence="2">The sequence shown here is derived from an EMBL/GenBank/DDBJ whole genome shotgun (WGS) entry which is preliminary data.</text>
</comment>
<accession>A0A5N5NEE3</accession>
<sequence length="146" mass="16041">MGLWQQDSALFDMRIKHVSDTVQQNQPSEDQNPVVIISPVETSSQLFADVDEKQDDLDAPDGSLQEHVSAGCNTPKKCSLCGGEDHLYRNCSLRKRTFADLFFSDDLQGKGEEGSDTKLGKIASEAEGSQKSARIGKVDEKMQSMS</sequence>
<dbReference type="Proteomes" id="UP000327468">
    <property type="component" value="Chromosome 9"/>
</dbReference>
<dbReference type="EMBL" id="VFJC01000010">
    <property type="protein sequence ID" value="KAB5566005.1"/>
    <property type="molecule type" value="Genomic_DNA"/>
</dbReference>
<evidence type="ECO:0000313" key="3">
    <source>
        <dbReference type="Proteomes" id="UP000327468"/>
    </source>
</evidence>
<keyword evidence="3" id="KW-1185">Reference proteome</keyword>